<proteinExistence type="predicted"/>
<accession>A0A4S3JU48</accession>
<dbReference type="VEuPathDB" id="FungiDB:EYZ11_002263"/>
<sequence>MPSKISGRVSVE</sequence>
<evidence type="ECO:0000313" key="1">
    <source>
        <dbReference type="EMBL" id="THC98261.1"/>
    </source>
</evidence>
<dbReference type="EMBL" id="SOSA01000049">
    <property type="protein sequence ID" value="THC98261.1"/>
    <property type="molecule type" value="Genomic_DNA"/>
</dbReference>
<evidence type="ECO:0000313" key="2">
    <source>
        <dbReference type="Proteomes" id="UP000308092"/>
    </source>
</evidence>
<gene>
    <name evidence="1" type="ORF">EYZ11_002263</name>
</gene>
<protein>
    <submittedName>
        <fullName evidence="1">Uncharacterized protein</fullName>
    </submittedName>
</protein>
<organism evidence="1 2">
    <name type="scientific">Aspergillus tanneri</name>
    <dbReference type="NCBI Taxonomy" id="1220188"/>
    <lineage>
        <taxon>Eukaryota</taxon>
        <taxon>Fungi</taxon>
        <taxon>Dikarya</taxon>
        <taxon>Ascomycota</taxon>
        <taxon>Pezizomycotina</taxon>
        <taxon>Eurotiomycetes</taxon>
        <taxon>Eurotiomycetidae</taxon>
        <taxon>Eurotiales</taxon>
        <taxon>Aspergillaceae</taxon>
        <taxon>Aspergillus</taxon>
        <taxon>Aspergillus subgen. Circumdati</taxon>
    </lineage>
</organism>
<dbReference type="Proteomes" id="UP000308092">
    <property type="component" value="Unassembled WGS sequence"/>
</dbReference>
<reference evidence="1 2" key="1">
    <citation type="submission" date="2019-03" db="EMBL/GenBank/DDBJ databases">
        <title>The genome sequence of a newly discovered highly antifungal drug resistant Aspergillus species, Aspergillus tanneri NIH 1004.</title>
        <authorList>
            <person name="Mounaud S."/>
            <person name="Singh I."/>
            <person name="Joardar V."/>
            <person name="Pakala S."/>
            <person name="Pakala S."/>
            <person name="Venepally P."/>
            <person name="Hoover J."/>
            <person name="Nierman W."/>
            <person name="Chung J."/>
            <person name="Losada L."/>
        </authorList>
    </citation>
    <scope>NUCLEOTIDE SEQUENCE [LARGE SCALE GENOMIC DNA]</scope>
    <source>
        <strain evidence="1 2">NIH1004</strain>
    </source>
</reference>
<keyword evidence="2" id="KW-1185">Reference proteome</keyword>
<comment type="caution">
    <text evidence="1">The sequence shown here is derived from an EMBL/GenBank/DDBJ whole genome shotgun (WGS) entry which is preliminary data.</text>
</comment>
<name>A0A4S3JU48_9EURO</name>